<keyword evidence="3" id="KW-1185">Reference proteome</keyword>
<feature type="region of interest" description="Disordered" evidence="1">
    <location>
        <begin position="1"/>
        <end position="47"/>
    </location>
</feature>
<gene>
    <name evidence="2" type="primary">WBGene00283508</name>
</gene>
<evidence type="ECO:0000313" key="2">
    <source>
        <dbReference type="EnsemblMetazoa" id="PPA45139.1"/>
    </source>
</evidence>
<sequence>METESEEREENASQVGKMRALKRKEKGEERKEHTDGMEDEETNGIRRWNGKRWMGMIGVKGRKKEMGTSYEEEWKEESLTCLCAQKR</sequence>
<reference evidence="3" key="1">
    <citation type="journal article" date="2008" name="Nat. Genet.">
        <title>The Pristionchus pacificus genome provides a unique perspective on nematode lifestyle and parasitism.</title>
        <authorList>
            <person name="Dieterich C."/>
            <person name="Clifton S.W."/>
            <person name="Schuster L.N."/>
            <person name="Chinwalla A."/>
            <person name="Delehaunty K."/>
            <person name="Dinkelacker I."/>
            <person name="Fulton L."/>
            <person name="Fulton R."/>
            <person name="Godfrey J."/>
            <person name="Minx P."/>
            <person name="Mitreva M."/>
            <person name="Roeseler W."/>
            <person name="Tian H."/>
            <person name="Witte H."/>
            <person name="Yang S.P."/>
            <person name="Wilson R.K."/>
            <person name="Sommer R.J."/>
        </authorList>
    </citation>
    <scope>NUCLEOTIDE SEQUENCE [LARGE SCALE GENOMIC DNA]</scope>
    <source>
        <strain evidence="3">PS312</strain>
    </source>
</reference>
<accession>A0A8R1Z1W8</accession>
<name>A0A2A6BJS6_PRIPA</name>
<reference evidence="2" key="2">
    <citation type="submission" date="2022-06" db="UniProtKB">
        <authorList>
            <consortium name="EnsemblMetazoa"/>
        </authorList>
    </citation>
    <scope>IDENTIFICATION</scope>
    <source>
        <strain evidence="2">PS312</strain>
    </source>
</reference>
<protein>
    <submittedName>
        <fullName evidence="2">Uncharacterized protein</fullName>
    </submittedName>
</protein>
<evidence type="ECO:0000256" key="1">
    <source>
        <dbReference type="SAM" id="MobiDB-lite"/>
    </source>
</evidence>
<organism evidence="2 3">
    <name type="scientific">Pristionchus pacificus</name>
    <name type="common">Parasitic nematode worm</name>
    <dbReference type="NCBI Taxonomy" id="54126"/>
    <lineage>
        <taxon>Eukaryota</taxon>
        <taxon>Metazoa</taxon>
        <taxon>Ecdysozoa</taxon>
        <taxon>Nematoda</taxon>
        <taxon>Chromadorea</taxon>
        <taxon>Rhabditida</taxon>
        <taxon>Rhabditina</taxon>
        <taxon>Diplogasteromorpha</taxon>
        <taxon>Diplogasteroidea</taxon>
        <taxon>Neodiplogasteridae</taxon>
        <taxon>Pristionchus</taxon>
    </lineage>
</organism>
<dbReference type="EnsemblMetazoa" id="PPA45139.1">
    <property type="protein sequence ID" value="PPA45139.1"/>
    <property type="gene ID" value="WBGene00283508"/>
</dbReference>
<dbReference type="Proteomes" id="UP000005239">
    <property type="component" value="Unassembled WGS sequence"/>
</dbReference>
<dbReference type="AlphaFoldDB" id="A0A2A6BJS6"/>
<evidence type="ECO:0000313" key="3">
    <source>
        <dbReference type="Proteomes" id="UP000005239"/>
    </source>
</evidence>
<accession>A0A2A6BJS6</accession>
<proteinExistence type="predicted"/>
<feature type="compositionally biased region" description="Basic and acidic residues" evidence="1">
    <location>
        <begin position="25"/>
        <end position="36"/>
    </location>
</feature>